<protein>
    <recommendedName>
        <fullName evidence="4">DUF1579 domain-containing protein</fullName>
    </recommendedName>
</protein>
<dbReference type="AlphaFoldDB" id="A0A919NDW8"/>
<dbReference type="EMBL" id="BOMW01000087">
    <property type="protein sequence ID" value="GIF09454.1"/>
    <property type="molecule type" value="Genomic_DNA"/>
</dbReference>
<dbReference type="RefSeq" id="WP_203684758.1">
    <property type="nucleotide sequence ID" value="NZ_BOMW01000087.1"/>
</dbReference>
<feature type="signal peptide" evidence="1">
    <location>
        <begin position="1"/>
        <end position="30"/>
    </location>
</feature>
<feature type="chain" id="PRO_5037552143" description="DUF1579 domain-containing protein" evidence="1">
    <location>
        <begin position="31"/>
        <end position="192"/>
    </location>
</feature>
<reference evidence="2" key="1">
    <citation type="submission" date="2021-01" db="EMBL/GenBank/DDBJ databases">
        <title>Whole genome shotgun sequence of Actinoplanes siamensis NBRC 109076.</title>
        <authorList>
            <person name="Komaki H."/>
            <person name="Tamura T."/>
        </authorList>
    </citation>
    <scope>NUCLEOTIDE SEQUENCE</scope>
    <source>
        <strain evidence="2">NBRC 109076</strain>
    </source>
</reference>
<evidence type="ECO:0000256" key="1">
    <source>
        <dbReference type="SAM" id="SignalP"/>
    </source>
</evidence>
<gene>
    <name evidence="2" type="ORF">Asi03nite_69920</name>
</gene>
<accession>A0A919NDW8</accession>
<organism evidence="2 3">
    <name type="scientific">Actinoplanes siamensis</name>
    <dbReference type="NCBI Taxonomy" id="1223317"/>
    <lineage>
        <taxon>Bacteria</taxon>
        <taxon>Bacillati</taxon>
        <taxon>Actinomycetota</taxon>
        <taxon>Actinomycetes</taxon>
        <taxon>Micromonosporales</taxon>
        <taxon>Micromonosporaceae</taxon>
        <taxon>Actinoplanes</taxon>
    </lineage>
</organism>
<evidence type="ECO:0000313" key="2">
    <source>
        <dbReference type="EMBL" id="GIF09454.1"/>
    </source>
</evidence>
<evidence type="ECO:0000313" key="3">
    <source>
        <dbReference type="Proteomes" id="UP000629619"/>
    </source>
</evidence>
<keyword evidence="3" id="KW-1185">Reference proteome</keyword>
<proteinExistence type="predicted"/>
<evidence type="ECO:0008006" key="4">
    <source>
        <dbReference type="Google" id="ProtNLM"/>
    </source>
</evidence>
<name>A0A919NDW8_9ACTN</name>
<dbReference type="Proteomes" id="UP000629619">
    <property type="component" value="Unassembled WGS sequence"/>
</dbReference>
<keyword evidence="1" id="KW-0732">Signal</keyword>
<sequence length="192" mass="19835">MAITITFTRAAVTGAALLGAAVLSPALAHAAEPLGSPAEHLAEPVSVIEPLRTLTGSWSCTGSVTGVDGTVTRFETTSTAKFILDGKFMRWQEVNSIGGTPIGSAEYIWGWDAHRNQFTADRFDDAGQRGAQTTPGWAGNALTSTGVLIHSDGSSIPLSTTLTKTAKNAFAVRSVVQLGAGASVVSESACTR</sequence>
<comment type="caution">
    <text evidence="2">The sequence shown here is derived from an EMBL/GenBank/DDBJ whole genome shotgun (WGS) entry which is preliminary data.</text>
</comment>